<dbReference type="AlphaFoldDB" id="A2Q6H3"/>
<evidence type="ECO:0000313" key="1">
    <source>
        <dbReference type="EMBL" id="ABN09193.1"/>
    </source>
</evidence>
<dbReference type="EMBL" id="AC184047">
    <property type="protein sequence ID" value="ABN09193.1"/>
    <property type="molecule type" value="Genomic_DNA"/>
</dbReference>
<accession>A2Q6H3</accession>
<reference evidence="1" key="1">
    <citation type="submission" date="2006-03" db="EMBL/GenBank/DDBJ databases">
        <authorList>
            <person name="Town C.D."/>
        </authorList>
    </citation>
    <scope>NUCLEOTIDE SEQUENCE</scope>
</reference>
<sequence length="57" mass="6451">MLVDQYFQEGFGHKESVPLVTTIEFDTTVGSWGMLGRSFSLDQEEPHIKLVGQHNLT</sequence>
<gene>
    <name evidence="1" type="ORF">MtrDRAFT_AC184047g12v2</name>
</gene>
<organism evidence="1">
    <name type="scientific">Medicago truncatula</name>
    <name type="common">Barrel medic</name>
    <name type="synonym">Medicago tribuloides</name>
    <dbReference type="NCBI Taxonomy" id="3880"/>
    <lineage>
        <taxon>Eukaryota</taxon>
        <taxon>Viridiplantae</taxon>
        <taxon>Streptophyta</taxon>
        <taxon>Embryophyta</taxon>
        <taxon>Tracheophyta</taxon>
        <taxon>Spermatophyta</taxon>
        <taxon>Magnoliopsida</taxon>
        <taxon>eudicotyledons</taxon>
        <taxon>Gunneridae</taxon>
        <taxon>Pentapetalae</taxon>
        <taxon>rosids</taxon>
        <taxon>fabids</taxon>
        <taxon>Fabales</taxon>
        <taxon>Fabaceae</taxon>
        <taxon>Papilionoideae</taxon>
        <taxon>50 kb inversion clade</taxon>
        <taxon>NPAAA clade</taxon>
        <taxon>Hologalegina</taxon>
        <taxon>IRL clade</taxon>
        <taxon>Trifolieae</taxon>
        <taxon>Medicago</taxon>
    </lineage>
</organism>
<name>A2Q6H3_MEDTR</name>
<protein>
    <submittedName>
        <fullName evidence="1">Uncharacterized protein</fullName>
    </submittedName>
</protein>
<proteinExistence type="predicted"/>
<reference evidence="1" key="2">
    <citation type="submission" date="2007-03" db="EMBL/GenBank/DDBJ databases">
        <authorList>
            <consortium name="The International Medicago Genome Annotation Group"/>
        </authorList>
    </citation>
    <scope>NUCLEOTIDE SEQUENCE</scope>
</reference>